<keyword evidence="9" id="KW-1000">Mitochondrion outer membrane</keyword>
<dbReference type="RefSeq" id="XP_036842321.1">
    <property type="nucleotide sequence ID" value="XM_036986426.1"/>
</dbReference>
<organism evidence="17 18">
    <name type="scientific">Oncorhynchus mykiss</name>
    <name type="common">Rainbow trout</name>
    <name type="synonym">Salmo gairdneri</name>
    <dbReference type="NCBI Taxonomy" id="8022"/>
    <lineage>
        <taxon>Eukaryota</taxon>
        <taxon>Metazoa</taxon>
        <taxon>Chordata</taxon>
        <taxon>Craniata</taxon>
        <taxon>Vertebrata</taxon>
        <taxon>Euteleostomi</taxon>
        <taxon>Actinopterygii</taxon>
        <taxon>Neopterygii</taxon>
        <taxon>Teleostei</taxon>
        <taxon>Protacanthopterygii</taxon>
        <taxon>Salmoniformes</taxon>
        <taxon>Salmonidae</taxon>
        <taxon>Salmoninae</taxon>
        <taxon>Oncorhynchus</taxon>
    </lineage>
</organism>
<dbReference type="OrthoDB" id="1711136at2759"/>
<evidence type="ECO:0000256" key="4">
    <source>
        <dbReference type="ARBA" id="ARBA00022679"/>
    </source>
</evidence>
<dbReference type="Ensembl" id="ENSOMYT00000156852.1">
    <property type="protein sequence ID" value="ENSOMYP00000118422.1"/>
    <property type="gene ID" value="ENSOMYG00000054397.1"/>
</dbReference>
<evidence type="ECO:0000259" key="16">
    <source>
        <dbReference type="PROSITE" id="PS50089"/>
    </source>
</evidence>
<keyword evidence="6" id="KW-0479">Metal-binding</keyword>
<keyword evidence="11 15" id="KW-1133">Transmembrane helix</keyword>
<gene>
    <name evidence="17" type="primary">LOC110530734</name>
</gene>
<dbReference type="Pfam" id="PF13920">
    <property type="entry name" value="zf-C3HC4_3"/>
    <property type="match status" value="1"/>
</dbReference>
<keyword evidence="8" id="KW-0833">Ubl conjugation pathway</keyword>
<evidence type="ECO:0000256" key="13">
    <source>
        <dbReference type="ARBA" id="ARBA00023136"/>
    </source>
</evidence>
<feature type="transmembrane region" description="Helical" evidence="15">
    <location>
        <begin position="279"/>
        <end position="300"/>
    </location>
</feature>
<dbReference type="InterPro" id="IPR051652">
    <property type="entry name" value="MDM2_MDM4_MUL1"/>
</dbReference>
<comment type="subcellular location">
    <subcellularLocation>
        <location evidence="2">Mitochondrion outer membrane</location>
        <topology evidence="2">Multi-pass membrane protein</topology>
    </subcellularLocation>
</comment>
<protein>
    <recommendedName>
        <fullName evidence="3">RING-type E3 ubiquitin transferase</fullName>
        <ecNumber evidence="3">2.3.2.27</ecNumber>
    </recommendedName>
</protein>
<dbReference type="SUPFAM" id="SSF57850">
    <property type="entry name" value="RING/U-box"/>
    <property type="match status" value="1"/>
</dbReference>
<comment type="catalytic activity">
    <reaction evidence="1">
        <text>S-ubiquitinyl-[E2 ubiquitin-conjugating enzyme]-L-cysteine + [acceptor protein]-L-lysine = [E2 ubiquitin-conjugating enzyme]-L-cysteine + N(6)-ubiquitinyl-[acceptor protein]-L-lysine.</text>
        <dbReference type="EC" id="2.3.2.27"/>
    </reaction>
</comment>
<keyword evidence="13 15" id="KW-0472">Membrane</keyword>
<dbReference type="GO" id="GO:0016567">
    <property type="term" value="P:protein ubiquitination"/>
    <property type="evidence" value="ECO:0007669"/>
    <property type="project" value="InterPro"/>
</dbReference>
<keyword evidence="7 14" id="KW-0863">Zinc-finger</keyword>
<keyword evidence="5 15" id="KW-0812">Transmembrane</keyword>
<dbReference type="InterPro" id="IPR022170">
    <property type="entry name" value="MUL1-like"/>
</dbReference>
<keyword evidence="10" id="KW-0862">Zinc</keyword>
<keyword evidence="12" id="KW-0496">Mitochondrion</keyword>
<dbReference type="Pfam" id="PF12483">
    <property type="entry name" value="GIDE"/>
    <property type="match status" value="1"/>
</dbReference>
<sequence length="395" mass="44258">MRGHLAFMLKYLLHITSHVWQSVSVLYPYYKGGEKRPCGECVGGMEEFPVRTVEGLCLGTSLAISGLFFYIYRKKRKSVDKLNEAPHINLDGKLADLLNVTPGKCLQYVVIEGAVQPVGEPLRSQYQEGSVGVVQKLMLREHKLVWNSLAHTWMDSECVLHQRVNTVPFSLVGSDQANVRVLCPLEASELKMEILHEKFHQATYGFTDIVGQYLSGEKPKGQLETEEMLKVGATLTGVGELILDTDRVLKLRPPTDGSEYFLSTADFETLRLEQEDQAVVWRVLASVFALAGAAVLLWVGCRYYRSLRVCWEQERLKREFETLGAGGSGATQQGSREQETPLENDCVICLTQLRSCVLLDCGHVCCCYSCYQALPQPICPICRQAINRVVPLYQA</sequence>
<dbReference type="GeneTree" id="ENSGT00390000012141"/>
<keyword evidence="4" id="KW-0808">Transferase</keyword>
<evidence type="ECO:0000256" key="10">
    <source>
        <dbReference type="ARBA" id="ARBA00022833"/>
    </source>
</evidence>
<proteinExistence type="predicted"/>
<dbReference type="GO" id="GO:0008270">
    <property type="term" value="F:zinc ion binding"/>
    <property type="evidence" value="ECO:0007669"/>
    <property type="project" value="UniProtKB-KW"/>
</dbReference>
<evidence type="ECO:0000256" key="11">
    <source>
        <dbReference type="ARBA" id="ARBA00022989"/>
    </source>
</evidence>
<reference evidence="17" key="1">
    <citation type="submission" date="2020-07" db="EMBL/GenBank/DDBJ databases">
        <title>A long reads based de novo assembly of the rainbow trout Arlee double haploid line genome.</title>
        <authorList>
            <person name="Gao G."/>
            <person name="Palti Y."/>
        </authorList>
    </citation>
    <scope>NUCLEOTIDE SEQUENCE [LARGE SCALE GENOMIC DNA]</scope>
</reference>
<evidence type="ECO:0000256" key="1">
    <source>
        <dbReference type="ARBA" id="ARBA00000900"/>
    </source>
</evidence>
<dbReference type="PROSITE" id="PS50089">
    <property type="entry name" value="ZF_RING_2"/>
    <property type="match status" value="1"/>
</dbReference>
<evidence type="ECO:0000256" key="5">
    <source>
        <dbReference type="ARBA" id="ARBA00022692"/>
    </source>
</evidence>
<accession>A0A8K9V314</accession>
<keyword evidence="18" id="KW-1185">Reference proteome</keyword>
<dbReference type="Gene3D" id="3.30.40.10">
    <property type="entry name" value="Zinc/RING finger domain, C3HC4 (zinc finger)"/>
    <property type="match status" value="1"/>
</dbReference>
<dbReference type="PANTHER" id="PTHR12183:SF6">
    <property type="entry name" value="RING-TYPE E3 UBIQUITIN TRANSFERASE"/>
    <property type="match status" value="1"/>
</dbReference>
<evidence type="ECO:0000313" key="18">
    <source>
        <dbReference type="Proteomes" id="UP000694395"/>
    </source>
</evidence>
<evidence type="ECO:0000256" key="8">
    <source>
        <dbReference type="ARBA" id="ARBA00022786"/>
    </source>
</evidence>
<dbReference type="InterPro" id="IPR013083">
    <property type="entry name" value="Znf_RING/FYVE/PHD"/>
</dbReference>
<dbReference type="GeneID" id="110530734"/>
<evidence type="ECO:0000256" key="12">
    <source>
        <dbReference type="ARBA" id="ARBA00023128"/>
    </source>
</evidence>
<dbReference type="PANTHER" id="PTHR12183">
    <property type="entry name" value="MITOCHONDRIAL UBIQUITIN LIGASE ACTIVATOR OF NFKB 1"/>
    <property type="match status" value="1"/>
</dbReference>
<evidence type="ECO:0000256" key="7">
    <source>
        <dbReference type="ARBA" id="ARBA00022771"/>
    </source>
</evidence>
<evidence type="ECO:0000256" key="9">
    <source>
        <dbReference type="ARBA" id="ARBA00022787"/>
    </source>
</evidence>
<evidence type="ECO:0000256" key="2">
    <source>
        <dbReference type="ARBA" id="ARBA00004374"/>
    </source>
</evidence>
<dbReference type="GO" id="GO:0061630">
    <property type="term" value="F:ubiquitin protein ligase activity"/>
    <property type="evidence" value="ECO:0007669"/>
    <property type="project" value="UniProtKB-EC"/>
</dbReference>
<dbReference type="GO" id="GO:0005741">
    <property type="term" value="C:mitochondrial outer membrane"/>
    <property type="evidence" value="ECO:0007669"/>
    <property type="project" value="UniProtKB-SubCell"/>
</dbReference>
<evidence type="ECO:0000256" key="3">
    <source>
        <dbReference type="ARBA" id="ARBA00012483"/>
    </source>
</evidence>
<dbReference type="Proteomes" id="UP000694395">
    <property type="component" value="Chromosome 8"/>
</dbReference>
<evidence type="ECO:0000313" key="17">
    <source>
        <dbReference type="Ensembl" id="ENSOMYP00000118422.1"/>
    </source>
</evidence>
<reference evidence="17" key="3">
    <citation type="submission" date="2025-09" db="UniProtKB">
        <authorList>
            <consortium name="Ensembl"/>
        </authorList>
    </citation>
    <scope>IDENTIFICATION</scope>
</reference>
<dbReference type="EC" id="2.3.2.27" evidence="3"/>
<evidence type="ECO:0000256" key="14">
    <source>
        <dbReference type="PROSITE-ProRule" id="PRU00175"/>
    </source>
</evidence>
<dbReference type="InterPro" id="IPR001841">
    <property type="entry name" value="Znf_RING"/>
</dbReference>
<reference evidence="17" key="2">
    <citation type="submission" date="2025-08" db="UniProtKB">
        <authorList>
            <consortium name="Ensembl"/>
        </authorList>
    </citation>
    <scope>IDENTIFICATION</scope>
</reference>
<dbReference type="AlphaFoldDB" id="A0A8K9V314"/>
<evidence type="ECO:0000256" key="6">
    <source>
        <dbReference type="ARBA" id="ARBA00022723"/>
    </source>
</evidence>
<evidence type="ECO:0000256" key="15">
    <source>
        <dbReference type="SAM" id="Phobius"/>
    </source>
</evidence>
<name>A0A8K9V314_ONCMY</name>
<feature type="domain" description="RING-type" evidence="16">
    <location>
        <begin position="346"/>
        <end position="383"/>
    </location>
</feature>